<comment type="cofactor">
    <cofactor evidence="1 4">
        <name>pyridoxal 5'-phosphate</name>
        <dbReference type="ChEBI" id="CHEBI:597326"/>
    </cofactor>
</comment>
<dbReference type="GO" id="GO:0005737">
    <property type="term" value="C:cytoplasm"/>
    <property type="evidence" value="ECO:0007669"/>
    <property type="project" value="TreeGrafter"/>
</dbReference>
<protein>
    <recommendedName>
        <fullName evidence="7">Cystathionine beta-lyase</fullName>
    </recommendedName>
</protein>
<dbReference type="GO" id="GO:0016846">
    <property type="term" value="F:carbon-sulfur lyase activity"/>
    <property type="evidence" value="ECO:0007669"/>
    <property type="project" value="TreeGrafter"/>
</dbReference>
<dbReference type="PANTHER" id="PTHR11808:SF80">
    <property type="entry name" value="CYSTATHIONINE GAMMA-LYASE"/>
    <property type="match status" value="1"/>
</dbReference>
<keyword evidence="2 3" id="KW-0663">Pyridoxal phosphate</keyword>
<dbReference type="Gene3D" id="3.40.640.10">
    <property type="entry name" value="Type I PLP-dependent aspartate aminotransferase-like (Major domain)"/>
    <property type="match status" value="1"/>
</dbReference>
<proteinExistence type="inferred from homology"/>
<dbReference type="PANTHER" id="PTHR11808">
    <property type="entry name" value="TRANS-SULFURATION ENZYME FAMILY MEMBER"/>
    <property type="match status" value="1"/>
</dbReference>
<evidence type="ECO:0000256" key="1">
    <source>
        <dbReference type="ARBA" id="ARBA00001933"/>
    </source>
</evidence>
<organism evidence="5 6">
    <name type="scientific">Candidatus Falkowbacteria bacterium CG10_big_fil_rev_8_21_14_0_10_43_10</name>
    <dbReference type="NCBI Taxonomy" id="1974567"/>
    <lineage>
        <taxon>Bacteria</taxon>
        <taxon>Candidatus Falkowiibacteriota</taxon>
    </lineage>
</organism>
<evidence type="ECO:0000256" key="3">
    <source>
        <dbReference type="PIRSR" id="PIRSR001434-2"/>
    </source>
</evidence>
<evidence type="ECO:0008006" key="7">
    <source>
        <dbReference type="Google" id="ProtNLM"/>
    </source>
</evidence>
<evidence type="ECO:0000313" key="5">
    <source>
        <dbReference type="EMBL" id="PIR93470.1"/>
    </source>
</evidence>
<dbReference type="InterPro" id="IPR015421">
    <property type="entry name" value="PyrdxlP-dep_Trfase_major"/>
</dbReference>
<dbReference type="GO" id="GO:0030170">
    <property type="term" value="F:pyridoxal phosphate binding"/>
    <property type="evidence" value="ECO:0007669"/>
    <property type="project" value="InterPro"/>
</dbReference>
<evidence type="ECO:0000256" key="2">
    <source>
        <dbReference type="ARBA" id="ARBA00022898"/>
    </source>
</evidence>
<gene>
    <name evidence="5" type="ORF">COT99_00605</name>
</gene>
<dbReference type="GO" id="GO:0019346">
    <property type="term" value="P:transsulfuration"/>
    <property type="evidence" value="ECO:0007669"/>
    <property type="project" value="InterPro"/>
</dbReference>
<dbReference type="InterPro" id="IPR015422">
    <property type="entry name" value="PyrdxlP-dep_Trfase_small"/>
</dbReference>
<dbReference type="Proteomes" id="UP000228626">
    <property type="component" value="Unassembled WGS sequence"/>
</dbReference>
<evidence type="ECO:0000256" key="4">
    <source>
        <dbReference type="RuleBase" id="RU362118"/>
    </source>
</evidence>
<dbReference type="InterPro" id="IPR015424">
    <property type="entry name" value="PyrdxlP-dep_Trfase"/>
</dbReference>
<dbReference type="Gene3D" id="3.90.1150.10">
    <property type="entry name" value="Aspartate Aminotransferase, domain 1"/>
    <property type="match status" value="1"/>
</dbReference>
<evidence type="ECO:0000313" key="6">
    <source>
        <dbReference type="Proteomes" id="UP000228626"/>
    </source>
</evidence>
<comment type="caution">
    <text evidence="5">The sequence shown here is derived from an EMBL/GenBank/DDBJ whole genome shotgun (WGS) entry which is preliminary data.</text>
</comment>
<dbReference type="EMBL" id="PFAR01000007">
    <property type="protein sequence ID" value="PIR93470.1"/>
    <property type="molecule type" value="Genomic_DNA"/>
</dbReference>
<dbReference type="SUPFAM" id="SSF53383">
    <property type="entry name" value="PLP-dependent transferases"/>
    <property type="match status" value="1"/>
</dbReference>
<dbReference type="Pfam" id="PF01053">
    <property type="entry name" value="Cys_Met_Meta_PP"/>
    <property type="match status" value="1"/>
</dbReference>
<feature type="modified residue" description="N6-(pyridoxal phosphate)lysine" evidence="3">
    <location>
        <position position="175"/>
    </location>
</feature>
<sequence>MIANWDDGHYVAGHPSLVELEAKMTKMLKCPTILTNRGMTAIISVILALTENRSTIACSEDVYPGTRAHLQELEEQGRISVMFFDPTDASQLTDIIARQKKSFDKGQMPCPVKLVFTETFGNARQMRVADVGKLAGICADNRIPLVVDTTFTPLWFPSTEVMESGNVIIVGSMTKYHQDGDFAMGGYICSPENHLESIRATRFFGNCTMLPTTADYYLKVVGGTRQRYQIHCDNALALIYACRKHPAVSAVFYPDLQEHPQHAIVRRDFGGQGGGVLYLQLAGGEAAAIELANTLAAGRNGWNIAVSFGSRDWRVFPWIGEDLRQHAGCEGLVRISSGRGNVLDNIEAFRGALNSL</sequence>
<dbReference type="PIRSF" id="PIRSF001434">
    <property type="entry name" value="CGS"/>
    <property type="match status" value="1"/>
</dbReference>
<comment type="similarity">
    <text evidence="4">Belongs to the trans-sulfuration enzymes family.</text>
</comment>
<dbReference type="InterPro" id="IPR000277">
    <property type="entry name" value="Cys/Met-Metab_PyrdxlP-dep_enz"/>
</dbReference>
<dbReference type="AlphaFoldDB" id="A0A2H0V546"/>
<name>A0A2H0V546_9BACT</name>
<reference evidence="6" key="1">
    <citation type="submission" date="2017-09" db="EMBL/GenBank/DDBJ databases">
        <title>Depth-based differentiation of microbial function through sediment-hosted aquifers and enrichment of novel symbionts in the deep terrestrial subsurface.</title>
        <authorList>
            <person name="Probst A.J."/>
            <person name="Ladd B."/>
            <person name="Jarett J.K."/>
            <person name="Geller-Mcgrath D.E."/>
            <person name="Sieber C.M.K."/>
            <person name="Emerson J.B."/>
            <person name="Anantharaman K."/>
            <person name="Thomas B.C."/>
            <person name="Malmstrom R."/>
            <person name="Stieglmeier M."/>
            <person name="Klingl A."/>
            <person name="Woyke T."/>
            <person name="Ryan C.M."/>
            <person name="Banfield J.F."/>
        </authorList>
    </citation>
    <scope>NUCLEOTIDE SEQUENCE [LARGE SCALE GENOMIC DNA]</scope>
</reference>
<accession>A0A2H0V546</accession>